<dbReference type="AlphaFoldDB" id="A0A6A4CAT2"/>
<reference evidence="1 2" key="1">
    <citation type="submission" date="2018-08" db="EMBL/GenBank/DDBJ databases">
        <title>Genomic investigation of the strawberry pathogen Phytophthora fragariae indicates pathogenicity is determined by transcriptional variation in three key races.</title>
        <authorList>
            <person name="Adams T.M."/>
            <person name="Armitage A.D."/>
            <person name="Sobczyk M.K."/>
            <person name="Bates H.J."/>
            <person name="Dunwell J.M."/>
            <person name="Nellist C.F."/>
            <person name="Harrison R.J."/>
        </authorList>
    </citation>
    <scope>NUCLEOTIDE SEQUENCE [LARGE SCALE GENOMIC DNA]</scope>
    <source>
        <strain evidence="1 2">SCRP333</strain>
    </source>
</reference>
<protein>
    <submittedName>
        <fullName evidence="1">Uncharacterized protein</fullName>
    </submittedName>
</protein>
<sequence length="71" mass="7967">MVYEFAIGLASIAPGTHTAEGNYSTLKRVVGPHRGRLSNYAMEGELRTRQYFQFMPLANEVMSDEAQKSLE</sequence>
<comment type="caution">
    <text evidence="1">The sequence shown here is derived from an EMBL/GenBank/DDBJ whole genome shotgun (WGS) entry which is preliminary data.</text>
</comment>
<organism evidence="1 2">
    <name type="scientific">Phytophthora rubi</name>
    <dbReference type="NCBI Taxonomy" id="129364"/>
    <lineage>
        <taxon>Eukaryota</taxon>
        <taxon>Sar</taxon>
        <taxon>Stramenopiles</taxon>
        <taxon>Oomycota</taxon>
        <taxon>Peronosporomycetes</taxon>
        <taxon>Peronosporales</taxon>
        <taxon>Peronosporaceae</taxon>
        <taxon>Phytophthora</taxon>
    </lineage>
</organism>
<accession>A0A6A4CAT2</accession>
<dbReference type="EMBL" id="QXFT01003201">
    <property type="protein sequence ID" value="KAE9288214.1"/>
    <property type="molecule type" value="Genomic_DNA"/>
</dbReference>
<dbReference type="Proteomes" id="UP000434957">
    <property type="component" value="Unassembled WGS sequence"/>
</dbReference>
<keyword evidence="2" id="KW-1185">Reference proteome</keyword>
<proteinExistence type="predicted"/>
<gene>
    <name evidence="1" type="ORF">PR003_g25857</name>
</gene>
<evidence type="ECO:0000313" key="1">
    <source>
        <dbReference type="EMBL" id="KAE9288214.1"/>
    </source>
</evidence>
<name>A0A6A4CAT2_9STRA</name>
<evidence type="ECO:0000313" key="2">
    <source>
        <dbReference type="Proteomes" id="UP000434957"/>
    </source>
</evidence>